<evidence type="ECO:0000256" key="1">
    <source>
        <dbReference type="ARBA" id="ARBA00011344"/>
    </source>
</evidence>
<dbReference type="SUPFAM" id="SSF88946">
    <property type="entry name" value="Sigma2 domain of RNA polymerase sigma factors"/>
    <property type="match status" value="1"/>
</dbReference>
<dbReference type="Pfam" id="PF08281">
    <property type="entry name" value="Sigma70_r4_2"/>
    <property type="match status" value="1"/>
</dbReference>
<dbReference type="InterPro" id="IPR014303">
    <property type="entry name" value="RNA_pol_sigma-70_ECF"/>
</dbReference>
<dbReference type="InterPro" id="IPR013325">
    <property type="entry name" value="RNA_pol_sigma_r2"/>
</dbReference>
<dbReference type="PANTHER" id="PTHR30173:SF36">
    <property type="entry name" value="ECF RNA POLYMERASE SIGMA FACTOR SIGJ"/>
    <property type="match status" value="1"/>
</dbReference>
<keyword evidence="5" id="KW-1185">Reference proteome</keyword>
<dbReference type="SUPFAM" id="SSF54427">
    <property type="entry name" value="NTF2-like"/>
    <property type="match status" value="1"/>
</dbReference>
<dbReference type="EMBL" id="QXQB01000008">
    <property type="protein sequence ID" value="RJX36872.1"/>
    <property type="molecule type" value="Genomic_DNA"/>
</dbReference>
<protein>
    <submittedName>
        <fullName evidence="4">RNA polymerase sigma-70 factor</fullName>
    </submittedName>
</protein>
<dbReference type="InterPro" id="IPR052704">
    <property type="entry name" value="ECF_Sigma-70_Domain"/>
</dbReference>
<dbReference type="NCBIfam" id="TIGR02937">
    <property type="entry name" value="sigma70-ECF"/>
    <property type="match status" value="1"/>
</dbReference>
<dbReference type="Gene3D" id="1.10.10.10">
    <property type="entry name" value="Winged helix-like DNA-binding domain superfamily/Winged helix DNA-binding domain"/>
    <property type="match status" value="1"/>
</dbReference>
<dbReference type="Gene3D" id="3.10.450.50">
    <property type="match status" value="1"/>
</dbReference>
<reference evidence="4 5" key="1">
    <citation type="submission" date="2018-09" db="EMBL/GenBank/DDBJ databases">
        <title>Paenibacillus aracenensis nov. sp. isolated from a cave in southern Spain.</title>
        <authorList>
            <person name="Jurado V."/>
            <person name="Gutierrez-Patricio S."/>
            <person name="Gonzalez-Pimentel J.L."/>
            <person name="Miller A.Z."/>
            <person name="Laiz L."/>
            <person name="Saiz-Jimenez C."/>
        </authorList>
    </citation>
    <scope>NUCLEOTIDE SEQUENCE [LARGE SCALE GENOMIC DNA]</scope>
    <source>
        <strain evidence="4 5">JCM 19203</strain>
    </source>
</reference>
<gene>
    <name evidence="4" type="ORF">D3P09_25510</name>
</gene>
<dbReference type="InterPro" id="IPR032710">
    <property type="entry name" value="NTF2-like_dom_sf"/>
</dbReference>
<comment type="caution">
    <text evidence="4">The sequence shown here is derived from an EMBL/GenBank/DDBJ whole genome shotgun (WGS) entry which is preliminary data.</text>
</comment>
<dbReference type="InterPro" id="IPR014284">
    <property type="entry name" value="RNA_pol_sigma-70_dom"/>
</dbReference>
<evidence type="ECO:0000259" key="2">
    <source>
        <dbReference type="Pfam" id="PF04542"/>
    </source>
</evidence>
<name>A0A3A6P8I2_9BACL</name>
<dbReference type="Pfam" id="PF04542">
    <property type="entry name" value="Sigma70_r2"/>
    <property type="match status" value="1"/>
</dbReference>
<dbReference type="GO" id="GO:0016987">
    <property type="term" value="F:sigma factor activity"/>
    <property type="evidence" value="ECO:0007669"/>
    <property type="project" value="InterPro"/>
</dbReference>
<sequence>MHELQPYETYRPLLISLAYRMLGSVSDAEDIVQEVFLAYYQLDRQAIAHEKAYLAKMVTNRCLNEQQSARKRRETYVGNWLPEPDVSYSDYQPVNPADKLEQTESITYAMLVMMENLSAIERAVFVLRETFDFDYASIAEIVGKSEANCRKLLSRAKEKLGSLQGTPVFHNERAMELAGAFIRAAETGDTAALVGMLTEDAIMVSDGGGKVRAAIFPILGRERIAAFYEGLARKGTQPSSMDYIPVRVSGQIGLMLLQDGQATRVLTFQWDASGEKIDRIYLVMNPDKLSHVTNSDAALS</sequence>
<dbReference type="InterPro" id="IPR036388">
    <property type="entry name" value="WH-like_DNA-bd_sf"/>
</dbReference>
<dbReference type="GO" id="GO:0006352">
    <property type="term" value="P:DNA-templated transcription initiation"/>
    <property type="evidence" value="ECO:0007669"/>
    <property type="project" value="InterPro"/>
</dbReference>
<evidence type="ECO:0000313" key="5">
    <source>
        <dbReference type="Proteomes" id="UP000267798"/>
    </source>
</evidence>
<dbReference type="NCBIfam" id="NF007214">
    <property type="entry name" value="PRK09636.1"/>
    <property type="match status" value="1"/>
</dbReference>
<dbReference type="Proteomes" id="UP000267798">
    <property type="component" value="Unassembled WGS sequence"/>
</dbReference>
<dbReference type="SUPFAM" id="SSF88659">
    <property type="entry name" value="Sigma3 and sigma4 domains of RNA polymerase sigma factors"/>
    <property type="match status" value="1"/>
</dbReference>
<proteinExistence type="predicted"/>
<dbReference type="Gene3D" id="1.10.1740.10">
    <property type="match status" value="1"/>
</dbReference>
<dbReference type="AlphaFoldDB" id="A0A3A6P8I2"/>
<dbReference type="NCBIfam" id="TIGR02957">
    <property type="entry name" value="SigX4"/>
    <property type="match status" value="1"/>
</dbReference>
<dbReference type="InterPro" id="IPR013324">
    <property type="entry name" value="RNA_pol_sigma_r3/r4-like"/>
</dbReference>
<dbReference type="RefSeq" id="WP_120114267.1">
    <property type="nucleotide sequence ID" value="NZ_QXQB01000008.1"/>
</dbReference>
<dbReference type="InterPro" id="IPR007627">
    <property type="entry name" value="RNA_pol_sigma70_r2"/>
</dbReference>
<dbReference type="OrthoDB" id="3211555at2"/>
<feature type="domain" description="RNA polymerase sigma factor 70 region 4 type 2" evidence="3">
    <location>
        <begin position="111"/>
        <end position="160"/>
    </location>
</feature>
<dbReference type="InterPro" id="IPR013249">
    <property type="entry name" value="RNA_pol_sigma70_r4_t2"/>
</dbReference>
<comment type="subunit">
    <text evidence="1">Interacts transiently with the RNA polymerase catalytic core formed by RpoA, RpoB, RpoC and RpoZ (2 alpha, 1 beta, 1 beta' and 1 omega subunit) to form the RNA polymerase holoenzyme that can initiate transcription.</text>
</comment>
<dbReference type="GO" id="GO:0003677">
    <property type="term" value="F:DNA binding"/>
    <property type="evidence" value="ECO:0007669"/>
    <property type="project" value="InterPro"/>
</dbReference>
<feature type="domain" description="RNA polymerase sigma-70 region 2" evidence="2">
    <location>
        <begin position="7"/>
        <end position="70"/>
    </location>
</feature>
<evidence type="ECO:0000313" key="4">
    <source>
        <dbReference type="EMBL" id="RJX36872.1"/>
    </source>
</evidence>
<accession>A0A3A6P8I2</accession>
<evidence type="ECO:0000259" key="3">
    <source>
        <dbReference type="Pfam" id="PF08281"/>
    </source>
</evidence>
<dbReference type="PANTHER" id="PTHR30173">
    <property type="entry name" value="SIGMA 19 FACTOR"/>
    <property type="match status" value="1"/>
</dbReference>
<organism evidence="4 5">
    <name type="scientific">Paenibacillus pinisoli</name>
    <dbReference type="NCBI Taxonomy" id="1276110"/>
    <lineage>
        <taxon>Bacteria</taxon>
        <taxon>Bacillati</taxon>
        <taxon>Bacillota</taxon>
        <taxon>Bacilli</taxon>
        <taxon>Bacillales</taxon>
        <taxon>Paenibacillaceae</taxon>
        <taxon>Paenibacillus</taxon>
    </lineage>
</organism>